<proteinExistence type="predicted"/>
<evidence type="ECO:0000313" key="4">
    <source>
        <dbReference type="Proteomes" id="UP001425155"/>
    </source>
</evidence>
<protein>
    <submittedName>
        <fullName evidence="3">Permease prefix domain 1-containing protein</fullName>
    </submittedName>
</protein>
<keyword evidence="2" id="KW-1133">Transmembrane helix</keyword>
<feature type="transmembrane region" description="Helical" evidence="2">
    <location>
        <begin position="305"/>
        <end position="326"/>
    </location>
</feature>
<feature type="transmembrane region" description="Helical" evidence="2">
    <location>
        <begin position="157"/>
        <end position="178"/>
    </location>
</feature>
<feature type="compositionally biased region" description="Low complexity" evidence="1">
    <location>
        <begin position="78"/>
        <end position="95"/>
    </location>
</feature>
<keyword evidence="2" id="KW-0472">Membrane</keyword>
<comment type="caution">
    <text evidence="3">The sequence shown here is derived from an EMBL/GenBank/DDBJ whole genome shotgun (WGS) entry which is preliminary data.</text>
</comment>
<gene>
    <name evidence="3" type="ORF">WJX64_15555</name>
</gene>
<dbReference type="InterPro" id="IPR047928">
    <property type="entry name" value="Perm_prefix_1"/>
</dbReference>
<feature type="transmembrane region" description="Helical" evidence="2">
    <location>
        <begin position="198"/>
        <end position="219"/>
    </location>
</feature>
<feature type="region of interest" description="Disordered" evidence="1">
    <location>
        <begin position="77"/>
        <end position="110"/>
    </location>
</feature>
<organism evidence="3 4">
    <name type="scientific">Leifsonia stereocauli</name>
    <dbReference type="NCBI Taxonomy" id="3134136"/>
    <lineage>
        <taxon>Bacteria</taxon>
        <taxon>Bacillati</taxon>
        <taxon>Actinomycetota</taxon>
        <taxon>Actinomycetes</taxon>
        <taxon>Micrococcales</taxon>
        <taxon>Microbacteriaceae</taxon>
        <taxon>Leifsonia</taxon>
    </lineage>
</organism>
<feature type="transmembrane region" description="Helical" evidence="2">
    <location>
        <begin position="279"/>
        <end position="299"/>
    </location>
</feature>
<dbReference type="EMBL" id="JBCLVG010000003">
    <property type="protein sequence ID" value="MEN1947974.1"/>
    <property type="molecule type" value="Genomic_DNA"/>
</dbReference>
<keyword evidence="4" id="KW-1185">Reference proteome</keyword>
<dbReference type="Proteomes" id="UP001425155">
    <property type="component" value="Unassembled WGS sequence"/>
</dbReference>
<feature type="transmembrane region" description="Helical" evidence="2">
    <location>
        <begin position="130"/>
        <end position="151"/>
    </location>
</feature>
<accession>A0ABU9WAV9</accession>
<evidence type="ECO:0000313" key="3">
    <source>
        <dbReference type="EMBL" id="MEN1947974.1"/>
    </source>
</evidence>
<name>A0ABU9WAV9_9MICO</name>
<evidence type="ECO:0000256" key="1">
    <source>
        <dbReference type="SAM" id="MobiDB-lite"/>
    </source>
</evidence>
<sequence length="331" mass="34224">MTDSTPRRSGGDLHRLLDEAFAGVDMTPDAQDLKEEVRANLIARVADLEASGSSTTDAARQAIDELGDVRELAADAVGAPSAPGTSPAASATGAPASPPDPATPAGGRGVSPWNQNAAYLSARVRPKPAFVVRIVSASLVALAALTVAGLAAAGVLVLPLGVTILMIGIGAAAVGWIVGDSLVQETTTNHPMPQRRGVGYAIATFLTVAGLGFGALMALGAVQLWGIAIAAVGLVAGIVLFSFLGATQTNRHKAWLRQAQREMSVGNRFEEEPESAARFGIYTAVIWIVAFAAFIVLSLTVGWLWSWLALLGGFVVMMLVLAQMLFGSRKG</sequence>
<keyword evidence="2" id="KW-0812">Transmembrane</keyword>
<feature type="transmembrane region" description="Helical" evidence="2">
    <location>
        <begin position="225"/>
        <end position="247"/>
    </location>
</feature>
<dbReference type="RefSeq" id="WP_342115766.1">
    <property type="nucleotide sequence ID" value="NZ_JBCAUN010000003.1"/>
</dbReference>
<evidence type="ECO:0000256" key="2">
    <source>
        <dbReference type="SAM" id="Phobius"/>
    </source>
</evidence>
<reference evidence="3 4" key="1">
    <citation type="submission" date="2024-03" db="EMBL/GenBank/DDBJ databases">
        <title>YIM 134122 draft genome.</title>
        <authorList>
            <person name="Zuo S."/>
            <person name="Xiong L."/>
        </authorList>
    </citation>
    <scope>NUCLEOTIDE SEQUENCE [LARGE SCALE GENOMIC DNA]</scope>
    <source>
        <strain evidence="3 4">YIM 134122</strain>
    </source>
</reference>
<dbReference type="NCBIfam" id="NF038403">
    <property type="entry name" value="perm_prefix_1"/>
    <property type="match status" value="1"/>
</dbReference>